<dbReference type="EMBL" id="JANRMS010004130">
    <property type="protein sequence ID" value="KAJ3511468.1"/>
    <property type="molecule type" value="Genomic_DNA"/>
</dbReference>
<accession>A0ACC1RFP4</accession>
<protein>
    <submittedName>
        <fullName evidence="1">Uncharacterized protein</fullName>
    </submittedName>
</protein>
<evidence type="ECO:0000313" key="2">
    <source>
        <dbReference type="Proteomes" id="UP001148629"/>
    </source>
</evidence>
<comment type="caution">
    <text evidence="1">The sequence shown here is derived from an EMBL/GenBank/DDBJ whole genome shotgun (WGS) entry which is preliminary data.</text>
</comment>
<organism evidence="1 2">
    <name type="scientific">Fusarium decemcellulare</name>
    <dbReference type="NCBI Taxonomy" id="57161"/>
    <lineage>
        <taxon>Eukaryota</taxon>
        <taxon>Fungi</taxon>
        <taxon>Dikarya</taxon>
        <taxon>Ascomycota</taxon>
        <taxon>Pezizomycotina</taxon>
        <taxon>Sordariomycetes</taxon>
        <taxon>Hypocreomycetidae</taxon>
        <taxon>Hypocreales</taxon>
        <taxon>Nectriaceae</taxon>
        <taxon>Fusarium</taxon>
        <taxon>Fusarium decemcellulare species complex</taxon>
    </lineage>
</organism>
<dbReference type="Proteomes" id="UP001148629">
    <property type="component" value="Unassembled WGS sequence"/>
</dbReference>
<keyword evidence="2" id="KW-1185">Reference proteome</keyword>
<gene>
    <name evidence="1" type="ORF">NM208_g15427</name>
</gene>
<sequence length="349" mass="38602">METSSSQSGFALGFVGGIVFTLAVVAVVGLVVMRMSDIYGLGHWKLNVRSPPESMWMNVGYWKTPQGEPVEDFRDACRGLLKQVVGLAGLLDQDLIATGAPGSLAILDLGFGCGDQTWELARLALSQGFRDFRYVGLTLNDAQVQTSRRKIYREVASAGADAGPVTAESFSLFCANAAKPETWTPQVSDAVYSLADERFTERWLLALDCLYHFSPSRKPVFEHAARELDANFMAFDLLINESASTVDILKARAIGKMMGCPLRTFLTEKEYRDQLVECGYDRKLITVKEITDDVFSGLVRFMDRQDQLLGEYGVSLGGFKLAGRLFNWFDRSRVVRAVVVVARTKSKTG</sequence>
<evidence type="ECO:0000313" key="1">
    <source>
        <dbReference type="EMBL" id="KAJ3511468.1"/>
    </source>
</evidence>
<name>A0ACC1RFP4_9HYPO</name>
<reference evidence="1" key="1">
    <citation type="submission" date="2022-08" db="EMBL/GenBank/DDBJ databases">
        <title>Genome Sequence of Fusarium decemcellulare.</title>
        <authorList>
            <person name="Buettner E."/>
        </authorList>
    </citation>
    <scope>NUCLEOTIDE SEQUENCE</scope>
    <source>
        <strain evidence="1">Babe19</strain>
    </source>
</reference>
<proteinExistence type="predicted"/>